<feature type="signal peptide" evidence="1">
    <location>
        <begin position="1"/>
        <end position="26"/>
    </location>
</feature>
<accession>A0A085MAZ0</accession>
<evidence type="ECO:0000313" key="3">
    <source>
        <dbReference type="EMBL" id="KFD54386.1"/>
    </source>
</evidence>
<dbReference type="EMBL" id="KL363208">
    <property type="protein sequence ID" value="KFD54386.1"/>
    <property type="molecule type" value="Genomic_DNA"/>
</dbReference>
<keyword evidence="4" id="KW-1185">Reference proteome</keyword>
<sequence>MSINEIGSMRKMFLPLLLVLLPLNAAIKVGLRSVETTLTDEDRELIKTELNNFRAGRGSSNMHCLTEWSTELEESAANATAECTSEPYKIQQGTAAIYVANENNDLKEIIAELAQMAAKYNYAYNKCTQDDDSPCENYKQFVWWEGGKFGCKMTTCKTPPSYVATLLTCAFEKAINPDAGQPFATGTQNYLCKQAMLRWTHPFSRRKFLRRKAKLVHTTRNDTMLTTSEERRIELIGKSYADKGIFGYIAKDMDATACPYLKPLIALKRKAAELYVYVAAEEFKIEYEANSYEVANVLGYVVPSEGQCAASLKAYQFRRSTLNQYYYTVDSVDAAEILEKKGTFVVYSLVHTPFVLWHQP</sequence>
<organism evidence="3 4">
    <name type="scientific">Trichuris suis</name>
    <name type="common">pig whipworm</name>
    <dbReference type="NCBI Taxonomy" id="68888"/>
    <lineage>
        <taxon>Eukaryota</taxon>
        <taxon>Metazoa</taxon>
        <taxon>Ecdysozoa</taxon>
        <taxon>Nematoda</taxon>
        <taxon>Enoplea</taxon>
        <taxon>Dorylaimia</taxon>
        <taxon>Trichinellida</taxon>
        <taxon>Trichuridae</taxon>
        <taxon>Trichuris</taxon>
    </lineage>
</organism>
<evidence type="ECO:0000259" key="2">
    <source>
        <dbReference type="SMART" id="SM00198"/>
    </source>
</evidence>
<reference evidence="3 4" key="1">
    <citation type="journal article" date="2014" name="Nat. Genet.">
        <title>Genome and transcriptome of the porcine whipworm Trichuris suis.</title>
        <authorList>
            <person name="Jex A.R."/>
            <person name="Nejsum P."/>
            <person name="Schwarz E.M."/>
            <person name="Hu L."/>
            <person name="Young N.D."/>
            <person name="Hall R.S."/>
            <person name="Korhonen P.K."/>
            <person name="Liao S."/>
            <person name="Thamsborg S."/>
            <person name="Xia J."/>
            <person name="Xu P."/>
            <person name="Wang S."/>
            <person name="Scheerlinck J.P."/>
            <person name="Hofmann A."/>
            <person name="Sternberg P.W."/>
            <person name="Wang J."/>
            <person name="Gasser R.B."/>
        </authorList>
    </citation>
    <scope>NUCLEOTIDE SEQUENCE [LARGE SCALE GENOMIC DNA]</scope>
    <source>
        <strain evidence="3">DCEP-RM93M</strain>
    </source>
</reference>
<feature type="domain" description="SCP" evidence="2">
    <location>
        <begin position="40"/>
        <end position="179"/>
    </location>
</feature>
<evidence type="ECO:0000313" key="4">
    <source>
        <dbReference type="Proteomes" id="UP000030764"/>
    </source>
</evidence>
<dbReference type="InterPro" id="IPR035940">
    <property type="entry name" value="CAP_sf"/>
</dbReference>
<dbReference type="AlphaFoldDB" id="A0A085MAZ0"/>
<feature type="chain" id="PRO_5001795173" description="SCP domain-containing protein" evidence="1">
    <location>
        <begin position="27"/>
        <end position="360"/>
    </location>
</feature>
<keyword evidence="1" id="KW-0732">Signal</keyword>
<dbReference type="SMART" id="SM00198">
    <property type="entry name" value="SCP"/>
    <property type="match status" value="1"/>
</dbReference>
<dbReference type="Proteomes" id="UP000030764">
    <property type="component" value="Unassembled WGS sequence"/>
</dbReference>
<name>A0A085MAZ0_9BILA</name>
<dbReference type="Gene3D" id="3.40.33.10">
    <property type="entry name" value="CAP"/>
    <property type="match status" value="1"/>
</dbReference>
<protein>
    <recommendedName>
        <fullName evidence="2">SCP domain-containing protein</fullName>
    </recommendedName>
</protein>
<dbReference type="Pfam" id="PF00188">
    <property type="entry name" value="CAP"/>
    <property type="match status" value="1"/>
</dbReference>
<dbReference type="InterPro" id="IPR014044">
    <property type="entry name" value="CAP_dom"/>
</dbReference>
<dbReference type="SUPFAM" id="SSF55797">
    <property type="entry name" value="PR-1-like"/>
    <property type="match status" value="1"/>
</dbReference>
<evidence type="ECO:0000256" key="1">
    <source>
        <dbReference type="SAM" id="SignalP"/>
    </source>
</evidence>
<gene>
    <name evidence="3" type="ORF">M513_04729</name>
</gene>
<proteinExistence type="predicted"/>